<organism evidence="1 2">
    <name type="scientific">Enterococcus thailandicus</name>
    <dbReference type="NCBI Taxonomy" id="417368"/>
    <lineage>
        <taxon>Bacteria</taxon>
        <taxon>Bacillati</taxon>
        <taxon>Bacillota</taxon>
        <taxon>Bacilli</taxon>
        <taxon>Lactobacillales</taxon>
        <taxon>Enterococcaceae</taxon>
        <taxon>Enterococcus</taxon>
    </lineage>
</organism>
<dbReference type="RefSeq" id="WP_067482276.1">
    <property type="nucleotide sequence ID" value="NZ_BSWX01000001.1"/>
</dbReference>
<dbReference type="EMBL" id="LWMN01000010">
    <property type="protein sequence ID" value="OAQ56525.1"/>
    <property type="molecule type" value="Genomic_DNA"/>
</dbReference>
<comment type="caution">
    <text evidence="1">The sequence shown here is derived from an EMBL/GenBank/DDBJ whole genome shotgun (WGS) entry which is preliminary data.</text>
</comment>
<reference evidence="1 2" key="1">
    <citation type="submission" date="2016-04" db="EMBL/GenBank/DDBJ databases">
        <title>Draft genome of an Enterococcus thailandicus strain isolated from bovine feces.</title>
        <authorList>
            <person name="Beukers A.G."/>
            <person name="Zaheer R."/>
            <person name="Goji N."/>
            <person name="Cook S.R."/>
            <person name="Amoako K."/>
            <person name="Chaves A.V."/>
            <person name="Ward M.P."/>
            <person name="Mcallister T.A."/>
        </authorList>
    </citation>
    <scope>NUCLEOTIDE SEQUENCE [LARGE SCALE GENOMIC DNA]</scope>
    <source>
        <strain evidence="1 2">F0711D 46</strain>
    </source>
</reference>
<keyword evidence="2" id="KW-1185">Reference proteome</keyword>
<dbReference type="KEGG" id="eth:CK496_07105"/>
<protein>
    <submittedName>
        <fullName evidence="1">ECF transporter S component</fullName>
    </submittedName>
</protein>
<dbReference type="Gene3D" id="1.10.1760.20">
    <property type="match status" value="1"/>
</dbReference>
<evidence type="ECO:0000313" key="2">
    <source>
        <dbReference type="Proteomes" id="UP000078516"/>
    </source>
</evidence>
<sequence length="198" mass="20917">MNSRNKTFRLVLRAVLLAIILVQAMVPWLGFIPLGFISLTIIHITVIVAAVVLGPKDGMLIGLFWGIATIVRAFAMPTTPFDTLVFTNPIISVVPRVLVGLVAGVIFHWIYRKNQSVVMGAAVAGVLGSLTNTLLVLGFMGMFYTSATANAYGVDTSLLFKTLIGVAGINGVPEAIGAGIITPLLAKALFAATPLKPE</sequence>
<proteinExistence type="predicted"/>
<dbReference type="GO" id="GO:0022857">
    <property type="term" value="F:transmembrane transporter activity"/>
    <property type="evidence" value="ECO:0007669"/>
    <property type="project" value="InterPro"/>
</dbReference>
<accession>A0A179ETI6</accession>
<name>A0A179ETI6_ENTTH</name>
<gene>
    <name evidence="1" type="ORF">A6E74_03695</name>
</gene>
<dbReference type="Proteomes" id="UP000078516">
    <property type="component" value="Unassembled WGS sequence"/>
</dbReference>
<dbReference type="Pfam" id="PF12822">
    <property type="entry name" value="ECF_trnsprt"/>
    <property type="match status" value="1"/>
</dbReference>
<evidence type="ECO:0000313" key="1">
    <source>
        <dbReference type="EMBL" id="OAQ56525.1"/>
    </source>
</evidence>
<dbReference type="InterPro" id="IPR024529">
    <property type="entry name" value="ECF_trnsprt_substrate-spec"/>
</dbReference>
<dbReference type="AlphaFoldDB" id="A0A179ETI6"/>
<dbReference type="GeneID" id="77487406"/>